<dbReference type="PRINTS" id="PR00100">
    <property type="entry name" value="AOTCASE"/>
</dbReference>
<dbReference type="SUPFAM" id="SSF53671">
    <property type="entry name" value="Aspartate/ornithine carbamoyltransferase"/>
    <property type="match status" value="1"/>
</dbReference>
<dbReference type="EC" id="2.1.3.3" evidence="3 6"/>
<feature type="domain" description="Aspartate/ornithine carbamoyltransferase Asp/Orn-binding" evidence="8">
    <location>
        <begin position="156"/>
        <end position="330"/>
    </location>
</feature>
<evidence type="ECO:0000256" key="1">
    <source>
        <dbReference type="ARBA" id="ARBA00003822"/>
    </source>
</evidence>
<dbReference type="Gene3D" id="3.40.50.1370">
    <property type="entry name" value="Aspartate/ornithine carbamoyltransferase"/>
    <property type="match status" value="2"/>
</dbReference>
<evidence type="ECO:0000313" key="11">
    <source>
        <dbReference type="Proteomes" id="UP001163387"/>
    </source>
</evidence>
<reference evidence="10 11" key="1">
    <citation type="journal article" date="2022" name="Front. Microbiol.">
        <title>Male-killing mechanisms vary between Spiroplasma species.</title>
        <authorList>
            <person name="Arai H."/>
            <person name="Inoue M."/>
            <person name="Kageyama D."/>
        </authorList>
    </citation>
    <scope>NUCLEOTIDE SEQUENCE [LARGE SCALE GENOMIC DNA]</scope>
    <source>
        <strain evidence="11">sHm</strain>
    </source>
</reference>
<dbReference type="Pfam" id="PF02729">
    <property type="entry name" value="OTCace_N"/>
    <property type="match status" value="1"/>
</dbReference>
<dbReference type="EMBL" id="AP026933">
    <property type="protein sequence ID" value="BDT05014.1"/>
    <property type="molecule type" value="Genomic_DNA"/>
</dbReference>
<sequence length="334" mass="37562">MAINLKGRNFICLLDFTSEEIYYLLELAATLKIAKQKGIEKQPLKGYSVALLYRKDSLRTRSAFEVAACDLGMHSTYFDPTSSKLGIKESIVDTAKFLGRIYNGIQFRGYKQIDVEELAENAGVPIWNGLTDLYHPTQMLADIMTIQECKKNKDVKGIKFVYFGDARFNMANSYMIISAKLGMNLVICANKNLWPYPQLLKQCQEIAQETGGSIILTEDYKTASKDADVVATDVWTSVSEDKVLLKQRIKELMPYQVNNEKMKIAKSDVIFLHSLPSFHDGNTQITQDIVKQYGGTGELEVTDEVFRSSASKVFQQSENCLHTIKAVMLATLKG</sequence>
<accession>A0ABM8BYV1</accession>
<dbReference type="InterPro" id="IPR006132">
    <property type="entry name" value="Asp/Orn_carbamoyltranf_P-bd"/>
</dbReference>
<evidence type="ECO:0000256" key="6">
    <source>
        <dbReference type="NCBIfam" id="TIGR00658"/>
    </source>
</evidence>
<protein>
    <recommendedName>
        <fullName evidence="3 6">Ornithine carbamoyltransferase</fullName>
        <ecNumber evidence="3 6">2.1.3.3</ecNumber>
    </recommendedName>
</protein>
<keyword evidence="4 7" id="KW-0808">Transferase</keyword>
<dbReference type="Pfam" id="PF00185">
    <property type="entry name" value="OTCace"/>
    <property type="match status" value="1"/>
</dbReference>
<dbReference type="InterPro" id="IPR036901">
    <property type="entry name" value="Asp/Orn_carbamoylTrfase_sf"/>
</dbReference>
<evidence type="ECO:0000259" key="8">
    <source>
        <dbReference type="Pfam" id="PF00185"/>
    </source>
</evidence>
<organism evidence="10 11">
    <name type="scientific">Spiroplasma ixodetis</name>
    <dbReference type="NCBI Taxonomy" id="2141"/>
    <lineage>
        <taxon>Bacteria</taxon>
        <taxon>Bacillati</taxon>
        <taxon>Mycoplasmatota</taxon>
        <taxon>Mollicutes</taxon>
        <taxon>Entomoplasmatales</taxon>
        <taxon>Spiroplasmataceae</taxon>
        <taxon>Spiroplasma</taxon>
    </lineage>
</organism>
<dbReference type="NCBIfam" id="TIGR00658">
    <property type="entry name" value="orni_carb_tr"/>
    <property type="match status" value="1"/>
</dbReference>
<gene>
    <name evidence="10" type="primary">arcB</name>
    <name evidence="10" type="ORF">SHM_26600</name>
</gene>
<evidence type="ECO:0000256" key="3">
    <source>
        <dbReference type="ARBA" id="ARBA00013007"/>
    </source>
</evidence>
<feature type="domain" description="Aspartate/ornithine carbamoyltransferase carbamoyl-P binding" evidence="9">
    <location>
        <begin position="8"/>
        <end position="148"/>
    </location>
</feature>
<dbReference type="PANTHER" id="PTHR45753">
    <property type="entry name" value="ORNITHINE CARBAMOYLTRANSFERASE, MITOCHONDRIAL"/>
    <property type="match status" value="1"/>
</dbReference>
<evidence type="ECO:0000256" key="7">
    <source>
        <dbReference type="RuleBase" id="RU003634"/>
    </source>
</evidence>
<comment type="function">
    <text evidence="1">Reversibly catalyzes the transfer of the carbamoyl group from carbamoyl phosphate (CP) to the N(epsilon) atom of ornithine (ORN) to produce L-citrulline.</text>
</comment>
<proteinExistence type="inferred from homology"/>
<evidence type="ECO:0000256" key="2">
    <source>
        <dbReference type="ARBA" id="ARBA00007805"/>
    </source>
</evidence>
<dbReference type="PRINTS" id="PR00102">
    <property type="entry name" value="OTCASE"/>
</dbReference>
<dbReference type="InterPro" id="IPR006130">
    <property type="entry name" value="Asp/Orn_carbamoylTrfase"/>
</dbReference>
<dbReference type="InterPro" id="IPR002292">
    <property type="entry name" value="Orn/put_carbamltrans"/>
</dbReference>
<name>A0ABM8BYV1_9MOLU</name>
<comment type="similarity">
    <text evidence="2">Belongs to the aspartate/ornithine carbamoyltransferase superfamily. OTCase family.</text>
</comment>
<evidence type="ECO:0000313" key="10">
    <source>
        <dbReference type="EMBL" id="BDT05014.1"/>
    </source>
</evidence>
<dbReference type="Proteomes" id="UP001163387">
    <property type="component" value="Chromosome"/>
</dbReference>
<evidence type="ECO:0000256" key="4">
    <source>
        <dbReference type="ARBA" id="ARBA00022679"/>
    </source>
</evidence>
<evidence type="ECO:0000256" key="5">
    <source>
        <dbReference type="ARBA" id="ARBA00048772"/>
    </source>
</evidence>
<comment type="catalytic activity">
    <reaction evidence="5">
        <text>carbamoyl phosphate + L-ornithine = L-citrulline + phosphate + H(+)</text>
        <dbReference type="Rhea" id="RHEA:19513"/>
        <dbReference type="ChEBI" id="CHEBI:15378"/>
        <dbReference type="ChEBI" id="CHEBI:43474"/>
        <dbReference type="ChEBI" id="CHEBI:46911"/>
        <dbReference type="ChEBI" id="CHEBI:57743"/>
        <dbReference type="ChEBI" id="CHEBI:58228"/>
        <dbReference type="EC" id="2.1.3.3"/>
    </reaction>
</comment>
<dbReference type="InterPro" id="IPR006131">
    <property type="entry name" value="Asp_carbamoyltransf_Asp/Orn-bd"/>
</dbReference>
<dbReference type="PANTHER" id="PTHR45753:SF2">
    <property type="entry name" value="ORNITHINE CARBAMOYLTRANSFERASE"/>
    <property type="match status" value="1"/>
</dbReference>
<evidence type="ECO:0000259" key="9">
    <source>
        <dbReference type="Pfam" id="PF02729"/>
    </source>
</evidence>
<dbReference type="RefSeq" id="WP_281748603.1">
    <property type="nucleotide sequence ID" value="NZ_AP026933.1"/>
</dbReference>
<keyword evidence="11" id="KW-1185">Reference proteome</keyword>